<dbReference type="AlphaFoldDB" id="A0ABD0ZLK2"/>
<keyword evidence="6" id="KW-0175">Coiled coil</keyword>
<name>A0ABD0ZLK2_CARAN</name>
<keyword evidence="9" id="KW-1185">Reference proteome</keyword>
<reference evidence="8 9" key="1">
    <citation type="submission" date="2024-04" db="EMBL/GenBank/DDBJ databases">
        <title>Genome assembly C_amara_ONT_v2.</title>
        <authorList>
            <person name="Yant L."/>
            <person name="Moore C."/>
            <person name="Slenker M."/>
        </authorList>
    </citation>
    <scope>NUCLEOTIDE SEQUENCE [LARGE SCALE GENOMIC DNA]</scope>
    <source>
        <tissue evidence="8">Leaf</tissue>
    </source>
</reference>
<proteinExistence type="predicted"/>
<feature type="domain" description="TF-B3" evidence="7">
    <location>
        <begin position="215"/>
        <end position="309"/>
    </location>
</feature>
<evidence type="ECO:0000256" key="3">
    <source>
        <dbReference type="ARBA" id="ARBA00023125"/>
    </source>
</evidence>
<feature type="coiled-coil region" evidence="6">
    <location>
        <begin position="132"/>
        <end position="196"/>
    </location>
</feature>
<evidence type="ECO:0000259" key="7">
    <source>
        <dbReference type="PROSITE" id="PS50863"/>
    </source>
</evidence>
<evidence type="ECO:0000313" key="9">
    <source>
        <dbReference type="Proteomes" id="UP001558713"/>
    </source>
</evidence>
<dbReference type="GO" id="GO:0005634">
    <property type="term" value="C:nucleus"/>
    <property type="evidence" value="ECO:0007669"/>
    <property type="project" value="UniProtKB-SubCell"/>
</dbReference>
<protein>
    <submittedName>
        <fullName evidence="8">B3 domain-containing protein</fullName>
    </submittedName>
</protein>
<evidence type="ECO:0000313" key="8">
    <source>
        <dbReference type="EMBL" id="KAL1195527.1"/>
    </source>
</evidence>
<dbReference type="PANTHER" id="PTHR31391:SF4">
    <property type="entry name" value="B3 DOMAIN-CONTAINING PROTEIN OS03G0184500"/>
    <property type="match status" value="1"/>
</dbReference>
<organism evidence="8 9">
    <name type="scientific">Cardamine amara subsp. amara</name>
    <dbReference type="NCBI Taxonomy" id="228776"/>
    <lineage>
        <taxon>Eukaryota</taxon>
        <taxon>Viridiplantae</taxon>
        <taxon>Streptophyta</taxon>
        <taxon>Embryophyta</taxon>
        <taxon>Tracheophyta</taxon>
        <taxon>Spermatophyta</taxon>
        <taxon>Magnoliopsida</taxon>
        <taxon>eudicotyledons</taxon>
        <taxon>Gunneridae</taxon>
        <taxon>Pentapetalae</taxon>
        <taxon>rosids</taxon>
        <taxon>malvids</taxon>
        <taxon>Brassicales</taxon>
        <taxon>Brassicaceae</taxon>
        <taxon>Cardamineae</taxon>
        <taxon>Cardamine</taxon>
    </lineage>
</organism>
<evidence type="ECO:0000256" key="5">
    <source>
        <dbReference type="ARBA" id="ARBA00023242"/>
    </source>
</evidence>
<dbReference type="CDD" id="cd10017">
    <property type="entry name" value="B3_DNA"/>
    <property type="match status" value="2"/>
</dbReference>
<keyword evidence="2" id="KW-0805">Transcription regulation</keyword>
<keyword evidence="4" id="KW-0804">Transcription</keyword>
<dbReference type="InterPro" id="IPR003340">
    <property type="entry name" value="B3_DNA-bd"/>
</dbReference>
<keyword evidence="3" id="KW-0238">DNA-binding</keyword>
<dbReference type="GO" id="GO:0003677">
    <property type="term" value="F:DNA binding"/>
    <property type="evidence" value="ECO:0007669"/>
    <property type="project" value="UniProtKB-KW"/>
</dbReference>
<dbReference type="Gene3D" id="2.40.330.10">
    <property type="entry name" value="DNA-binding pseudobarrel domain"/>
    <property type="match status" value="2"/>
</dbReference>
<gene>
    <name evidence="8" type="ORF">V5N11_030794</name>
</gene>
<accession>A0ABD0ZLK2</accession>
<sequence>MVRNRAFGQIMDEGDNPGFFKILRREDLSSEFMRMIPYPLIRSIPDKSSSFKMVLKMPWGSSWPVKISKNPSFYYMEDLGWNQFVNDNVLGENEFLTFTHEANMCFNVTIYEADGKEMLRPREFATIASSSNQNMKEQRKKIYKNVKKEEEIESWSESSYPSLKTAESTWGILKQKQELNLRKKEAEKTEKSKKSRKRKVDNICDDSEAASLSLVPEFKLTIKKSHLLFLGIPKKFVDMHMPGETTMFKIHHRKGKKSWLVMYMATDVQSRFSGGWSRLAKNLGLVVGDVCTFKLIKPTEMLLKVFKEETP</sequence>
<dbReference type="PANTHER" id="PTHR31391">
    <property type="entry name" value="B3 DOMAIN-CONTAINING PROTEIN OS11G0197600-RELATED"/>
    <property type="match status" value="1"/>
</dbReference>
<dbReference type="EMBL" id="JBANAX010000727">
    <property type="protein sequence ID" value="KAL1195527.1"/>
    <property type="molecule type" value="Genomic_DNA"/>
</dbReference>
<evidence type="ECO:0000256" key="1">
    <source>
        <dbReference type="ARBA" id="ARBA00004123"/>
    </source>
</evidence>
<dbReference type="InterPro" id="IPR015300">
    <property type="entry name" value="DNA-bd_pseudobarrel_sf"/>
</dbReference>
<dbReference type="SMART" id="SM01019">
    <property type="entry name" value="B3"/>
    <property type="match status" value="2"/>
</dbReference>
<dbReference type="PROSITE" id="PS50863">
    <property type="entry name" value="B3"/>
    <property type="match status" value="2"/>
</dbReference>
<comment type="subcellular location">
    <subcellularLocation>
        <location evidence="1">Nucleus</location>
    </subcellularLocation>
</comment>
<evidence type="ECO:0000256" key="4">
    <source>
        <dbReference type="ARBA" id="ARBA00023163"/>
    </source>
</evidence>
<dbReference type="Proteomes" id="UP001558713">
    <property type="component" value="Unassembled WGS sequence"/>
</dbReference>
<keyword evidence="5" id="KW-0539">Nucleus</keyword>
<dbReference type="Pfam" id="PF02362">
    <property type="entry name" value="B3"/>
    <property type="match status" value="2"/>
</dbReference>
<feature type="domain" description="TF-B3" evidence="7">
    <location>
        <begin position="19"/>
        <end position="114"/>
    </location>
</feature>
<dbReference type="SUPFAM" id="SSF101936">
    <property type="entry name" value="DNA-binding pseudobarrel domain"/>
    <property type="match status" value="2"/>
</dbReference>
<evidence type="ECO:0000256" key="6">
    <source>
        <dbReference type="SAM" id="Coils"/>
    </source>
</evidence>
<comment type="caution">
    <text evidence="8">The sequence shown here is derived from an EMBL/GenBank/DDBJ whole genome shotgun (WGS) entry which is preliminary data.</text>
</comment>
<dbReference type="InterPro" id="IPR044837">
    <property type="entry name" value="REM16-like"/>
</dbReference>
<evidence type="ECO:0000256" key="2">
    <source>
        <dbReference type="ARBA" id="ARBA00023015"/>
    </source>
</evidence>